<dbReference type="FunFam" id="3.40.50.300:FF:001371">
    <property type="entry name" value="ABC transporter ATP-binding protein"/>
    <property type="match status" value="1"/>
</dbReference>
<dbReference type="Gene3D" id="3.40.50.300">
    <property type="entry name" value="P-loop containing nucleotide triphosphate hydrolases"/>
    <property type="match status" value="1"/>
</dbReference>
<dbReference type="PROSITE" id="PS00211">
    <property type="entry name" value="ABC_TRANSPORTER_1"/>
    <property type="match status" value="1"/>
</dbReference>
<dbReference type="GO" id="GO:0005743">
    <property type="term" value="C:mitochondrial inner membrane"/>
    <property type="evidence" value="ECO:0007669"/>
    <property type="project" value="TreeGrafter"/>
</dbReference>
<evidence type="ECO:0000256" key="8">
    <source>
        <dbReference type="SAM" id="Phobius"/>
    </source>
</evidence>
<dbReference type="InterPro" id="IPR036640">
    <property type="entry name" value="ABC1_TM_sf"/>
</dbReference>
<evidence type="ECO:0000256" key="2">
    <source>
        <dbReference type="ARBA" id="ARBA00022448"/>
    </source>
</evidence>
<keyword evidence="7 8" id="KW-0472">Membrane</keyword>
<dbReference type="SUPFAM" id="SSF90123">
    <property type="entry name" value="ABC transporter transmembrane region"/>
    <property type="match status" value="1"/>
</dbReference>
<keyword evidence="12" id="KW-1185">Reference proteome</keyword>
<evidence type="ECO:0000256" key="7">
    <source>
        <dbReference type="ARBA" id="ARBA00023136"/>
    </source>
</evidence>
<feature type="domain" description="ABC transporter" evidence="9">
    <location>
        <begin position="403"/>
        <end position="642"/>
    </location>
</feature>
<feature type="domain" description="ABC transmembrane type-1" evidence="10">
    <location>
        <begin position="77"/>
        <end position="370"/>
    </location>
</feature>
<keyword evidence="4" id="KW-0547">Nucleotide-binding</keyword>
<feature type="transmembrane region" description="Helical" evidence="8">
    <location>
        <begin position="209"/>
        <end position="242"/>
    </location>
</feature>
<dbReference type="CDD" id="cd18573">
    <property type="entry name" value="ABC_6TM_ABCB10_like"/>
    <property type="match status" value="1"/>
</dbReference>
<dbReference type="PANTHER" id="PTHR43394:SF1">
    <property type="entry name" value="ATP-BINDING CASSETTE SUB-FAMILY B MEMBER 10, MITOCHONDRIAL"/>
    <property type="match status" value="1"/>
</dbReference>
<keyword evidence="5" id="KW-0067">ATP-binding</keyword>
<dbReference type="PROSITE" id="PS50893">
    <property type="entry name" value="ABC_TRANSPORTER_2"/>
    <property type="match status" value="1"/>
</dbReference>
<accession>A0A9P1INL6</accession>
<protein>
    <submittedName>
        <fullName evidence="11">Uncharacterized protein</fullName>
    </submittedName>
</protein>
<dbReference type="InterPro" id="IPR039421">
    <property type="entry name" value="Type_1_exporter"/>
</dbReference>
<dbReference type="PANTHER" id="PTHR43394">
    <property type="entry name" value="ATP-DEPENDENT PERMEASE MDL1, MITOCHONDRIAL"/>
    <property type="match status" value="1"/>
</dbReference>
<dbReference type="GO" id="GO:0016887">
    <property type="term" value="F:ATP hydrolysis activity"/>
    <property type="evidence" value="ECO:0007669"/>
    <property type="project" value="InterPro"/>
</dbReference>
<sequence length="659" mass="72782">MNILLRCSQFPTSSLRLSPQIFTNSKQNFTTKARNVNLTRNMKRVERRNAAYLLRHSTWKGLVEIYEIAKPHKKWIFMGTSFMILSSGIFLIIPRILGKLIDQYGNERTADANSEISIKFAHFFKEHPIALIGLLAAGAVATAAKVYCLQIAGLYIVGGLRKAVYSSVLKQDMGFFDKNIVGEISSRHAADTVIVGYSVSTSLKDGVRAVLVGFGSIAAMLMTSLELSTVSFLTAPIVLSIFRMFGKVQQQCTWQLQEVVSEVNQMAVERMAQAKTVRMLSAEQQSIDEYSKKNELVVEISKTEALAKGSLIGSFQFTAYSAFSSILFYGSHLVSEERITYGELSSFCLYAVMAAASLSNISGFYNEVMKGLGASSRLLELKNSQPAMTLDSGIQKTQLERAIHFEDVSFSYPGRLKTLQNLTFDIPRGKITAIIGPSGGGKSSIASLMLRLYDPDSGRITVDGIDMKDINPTAWRRSIGTVGQEPVLFTCSIRDNILMGAEHPNRISQNELEQAAMLANALDFITSFENGFDTMVGENGCKLSGGQKQRIAIARALISKPKILILDEATSALDATSDYLVRMTIDNLLKYHDLTVLVIAHRLATMQQADQVVFVNRGKIEGQGSFDEMMKIQSSIVEQEALKRGIPINEQMSRVRTSF</sequence>
<dbReference type="Gene3D" id="1.20.1560.10">
    <property type="entry name" value="ABC transporter type 1, transmembrane domain"/>
    <property type="match status" value="1"/>
</dbReference>
<keyword evidence="6 8" id="KW-1133">Transmembrane helix</keyword>
<name>A0A9P1INL6_9PELO</name>
<dbReference type="Pfam" id="PF00005">
    <property type="entry name" value="ABC_tran"/>
    <property type="match status" value="1"/>
</dbReference>
<dbReference type="GO" id="GO:0090374">
    <property type="term" value="P:oligopeptide export from mitochondrion"/>
    <property type="evidence" value="ECO:0007669"/>
    <property type="project" value="TreeGrafter"/>
</dbReference>
<feature type="transmembrane region" description="Helical" evidence="8">
    <location>
        <begin position="75"/>
        <end position="97"/>
    </location>
</feature>
<dbReference type="SUPFAM" id="SSF52540">
    <property type="entry name" value="P-loop containing nucleoside triphosphate hydrolases"/>
    <property type="match status" value="1"/>
</dbReference>
<evidence type="ECO:0000313" key="11">
    <source>
        <dbReference type="EMBL" id="CAI5449073.1"/>
    </source>
</evidence>
<evidence type="ECO:0000256" key="6">
    <source>
        <dbReference type="ARBA" id="ARBA00022989"/>
    </source>
</evidence>
<dbReference type="InterPro" id="IPR017871">
    <property type="entry name" value="ABC_transporter-like_CS"/>
</dbReference>
<evidence type="ECO:0000259" key="10">
    <source>
        <dbReference type="PROSITE" id="PS50929"/>
    </source>
</evidence>
<dbReference type="GO" id="GO:0015421">
    <property type="term" value="F:ABC-type oligopeptide transporter activity"/>
    <property type="evidence" value="ECO:0007669"/>
    <property type="project" value="TreeGrafter"/>
</dbReference>
<dbReference type="PROSITE" id="PS50929">
    <property type="entry name" value="ABC_TM1F"/>
    <property type="match status" value="1"/>
</dbReference>
<dbReference type="Proteomes" id="UP001152747">
    <property type="component" value="Unassembled WGS sequence"/>
</dbReference>
<dbReference type="OrthoDB" id="6500128at2759"/>
<evidence type="ECO:0000256" key="5">
    <source>
        <dbReference type="ARBA" id="ARBA00022840"/>
    </source>
</evidence>
<gene>
    <name evidence="11" type="ORF">CAMP_LOCUS11710</name>
</gene>
<comment type="caution">
    <text evidence="11">The sequence shown here is derived from an EMBL/GenBank/DDBJ whole genome shotgun (WGS) entry which is preliminary data.</text>
</comment>
<dbReference type="AlphaFoldDB" id="A0A9P1INL6"/>
<dbReference type="InterPro" id="IPR011527">
    <property type="entry name" value="ABC1_TM_dom"/>
</dbReference>
<dbReference type="InterPro" id="IPR027417">
    <property type="entry name" value="P-loop_NTPase"/>
</dbReference>
<keyword evidence="2" id="KW-0813">Transport</keyword>
<keyword evidence="3 8" id="KW-0812">Transmembrane</keyword>
<reference evidence="11" key="1">
    <citation type="submission" date="2022-11" db="EMBL/GenBank/DDBJ databases">
        <authorList>
            <person name="Kikuchi T."/>
        </authorList>
    </citation>
    <scope>NUCLEOTIDE SEQUENCE</scope>
    <source>
        <strain evidence="11">PS1010</strain>
    </source>
</reference>
<evidence type="ECO:0000256" key="3">
    <source>
        <dbReference type="ARBA" id="ARBA00022692"/>
    </source>
</evidence>
<feature type="transmembrane region" description="Helical" evidence="8">
    <location>
        <begin position="129"/>
        <end position="157"/>
    </location>
</feature>
<dbReference type="Pfam" id="PF00664">
    <property type="entry name" value="ABC_membrane"/>
    <property type="match status" value="1"/>
</dbReference>
<dbReference type="GO" id="GO:0005524">
    <property type="term" value="F:ATP binding"/>
    <property type="evidence" value="ECO:0007669"/>
    <property type="project" value="UniProtKB-KW"/>
</dbReference>
<dbReference type="SMART" id="SM00382">
    <property type="entry name" value="AAA"/>
    <property type="match status" value="1"/>
</dbReference>
<evidence type="ECO:0000256" key="1">
    <source>
        <dbReference type="ARBA" id="ARBA00004141"/>
    </source>
</evidence>
<evidence type="ECO:0000256" key="4">
    <source>
        <dbReference type="ARBA" id="ARBA00022741"/>
    </source>
</evidence>
<dbReference type="InterPro" id="IPR003593">
    <property type="entry name" value="AAA+_ATPase"/>
</dbReference>
<evidence type="ECO:0000259" key="9">
    <source>
        <dbReference type="PROSITE" id="PS50893"/>
    </source>
</evidence>
<proteinExistence type="predicted"/>
<organism evidence="11 12">
    <name type="scientific">Caenorhabditis angaria</name>
    <dbReference type="NCBI Taxonomy" id="860376"/>
    <lineage>
        <taxon>Eukaryota</taxon>
        <taxon>Metazoa</taxon>
        <taxon>Ecdysozoa</taxon>
        <taxon>Nematoda</taxon>
        <taxon>Chromadorea</taxon>
        <taxon>Rhabditida</taxon>
        <taxon>Rhabditina</taxon>
        <taxon>Rhabditomorpha</taxon>
        <taxon>Rhabditoidea</taxon>
        <taxon>Rhabditidae</taxon>
        <taxon>Peloderinae</taxon>
        <taxon>Caenorhabditis</taxon>
    </lineage>
</organism>
<evidence type="ECO:0000313" key="12">
    <source>
        <dbReference type="Proteomes" id="UP001152747"/>
    </source>
</evidence>
<dbReference type="EMBL" id="CANHGI010000004">
    <property type="protein sequence ID" value="CAI5449073.1"/>
    <property type="molecule type" value="Genomic_DNA"/>
</dbReference>
<dbReference type="InterPro" id="IPR003439">
    <property type="entry name" value="ABC_transporter-like_ATP-bd"/>
</dbReference>
<comment type="subcellular location">
    <subcellularLocation>
        <location evidence="1">Membrane</location>
        <topology evidence="1">Multi-pass membrane protein</topology>
    </subcellularLocation>
</comment>